<keyword evidence="1" id="KW-0732">Signal</keyword>
<keyword evidence="3" id="KW-1185">Reference proteome</keyword>
<dbReference type="RefSeq" id="WP_158367185.1">
    <property type="nucleotide sequence ID" value="NZ_JAOQJU010000001.1"/>
</dbReference>
<dbReference type="PROSITE" id="PS51257">
    <property type="entry name" value="PROKAR_LIPOPROTEIN"/>
    <property type="match status" value="1"/>
</dbReference>
<evidence type="ECO:0000256" key="1">
    <source>
        <dbReference type="SAM" id="SignalP"/>
    </source>
</evidence>
<dbReference type="EMBL" id="JAOQJU010000001">
    <property type="protein sequence ID" value="MCU6684992.1"/>
    <property type="molecule type" value="Genomic_DNA"/>
</dbReference>
<name>A0ABT2RHX9_9FIRM</name>
<sequence length="418" mass="46740">MKKRVVSVLLAATMVLSLTACGSRNDESSSEKKEAKEEVNIEDMSFDELKEEAKGSTVTFYGWGGDEKLNAWLDDVFAPAMKEKYDITMERVPMDIEQVLSQLSGEIEAGTEDGSIDMIWINGENFQSAKENNMLYGPFVDKLPNFEEYIDTESEDVTMDFAYPIEGYEAPYGKAQVVMMVDTAVTPEMPANAEEFMEFVKKYPGKVTYPALPDFTGSVFVRNIISEICGWEQFMDMEPDKETVKAAIEPALAYLRELNPYLWNEGKTFPDSSVTQDNMFADGELVFNVTYGAYDVPVAIEDGKYTETTQSFQFDKGTIGNTNFMAIAANSGNKAGAMVAINEMMSPEIQADRFATMKTLPVVDYDKLNDEQKAAFDEVELGKGAIPQDELLSKRIPEMPAELVPIIEEIWQEEVVGK</sequence>
<feature type="signal peptide" evidence="1">
    <location>
        <begin position="1"/>
        <end position="22"/>
    </location>
</feature>
<evidence type="ECO:0000313" key="2">
    <source>
        <dbReference type="EMBL" id="MCU6684992.1"/>
    </source>
</evidence>
<accession>A0ABT2RHX9</accession>
<dbReference type="PANTHER" id="PTHR42779:SF1">
    <property type="entry name" value="PROTEIN YNJB"/>
    <property type="match status" value="1"/>
</dbReference>
<dbReference type="PANTHER" id="PTHR42779">
    <property type="entry name" value="PROTEIN YNJB"/>
    <property type="match status" value="1"/>
</dbReference>
<reference evidence="2 3" key="1">
    <citation type="journal article" date="2021" name="ISME Commun">
        <title>Automated analysis of genomic sequences facilitates high-throughput and comprehensive description of bacteria.</title>
        <authorList>
            <person name="Hitch T.C.A."/>
        </authorList>
    </citation>
    <scope>NUCLEOTIDE SEQUENCE [LARGE SCALE GENOMIC DNA]</scope>
    <source>
        <strain evidence="2 3">Sanger_03</strain>
    </source>
</reference>
<proteinExistence type="predicted"/>
<dbReference type="Gene3D" id="3.40.190.10">
    <property type="entry name" value="Periplasmic binding protein-like II"/>
    <property type="match status" value="2"/>
</dbReference>
<organism evidence="2 3">
    <name type="scientific">Dorea acetigenes</name>
    <dbReference type="NCBI Taxonomy" id="2981787"/>
    <lineage>
        <taxon>Bacteria</taxon>
        <taxon>Bacillati</taxon>
        <taxon>Bacillota</taxon>
        <taxon>Clostridia</taxon>
        <taxon>Lachnospirales</taxon>
        <taxon>Lachnospiraceae</taxon>
        <taxon>Dorea</taxon>
    </lineage>
</organism>
<dbReference type="InterPro" id="IPR006059">
    <property type="entry name" value="SBP"/>
</dbReference>
<evidence type="ECO:0000313" key="3">
    <source>
        <dbReference type="Proteomes" id="UP001652431"/>
    </source>
</evidence>
<protein>
    <submittedName>
        <fullName evidence="2">ABC transporter substrate-binding protein</fullName>
    </submittedName>
</protein>
<dbReference type="InterPro" id="IPR027020">
    <property type="entry name" value="YnjB"/>
</dbReference>
<dbReference type="NCBIfam" id="NF008633">
    <property type="entry name" value="PRK11622.1"/>
    <property type="match status" value="1"/>
</dbReference>
<feature type="chain" id="PRO_5045329874" evidence="1">
    <location>
        <begin position="23"/>
        <end position="418"/>
    </location>
</feature>
<comment type="caution">
    <text evidence="2">The sequence shown here is derived from an EMBL/GenBank/DDBJ whole genome shotgun (WGS) entry which is preliminary data.</text>
</comment>
<dbReference type="SUPFAM" id="SSF53850">
    <property type="entry name" value="Periplasmic binding protein-like II"/>
    <property type="match status" value="1"/>
</dbReference>
<dbReference type="Pfam" id="PF13416">
    <property type="entry name" value="SBP_bac_8"/>
    <property type="match status" value="1"/>
</dbReference>
<gene>
    <name evidence="2" type="ORF">OCV99_00225</name>
</gene>
<dbReference type="Proteomes" id="UP001652431">
    <property type="component" value="Unassembled WGS sequence"/>
</dbReference>
<dbReference type="PIRSF" id="PIRSF029172">
    <property type="entry name" value="UCP029172_ABC_sbc_YnjB"/>
    <property type="match status" value="1"/>
</dbReference>